<proteinExistence type="predicted"/>
<organism evidence="2 3">
    <name type="scientific">Meloidogyne javanica</name>
    <name type="common">Root-knot nematode worm</name>
    <dbReference type="NCBI Taxonomy" id="6303"/>
    <lineage>
        <taxon>Eukaryota</taxon>
        <taxon>Metazoa</taxon>
        <taxon>Ecdysozoa</taxon>
        <taxon>Nematoda</taxon>
        <taxon>Chromadorea</taxon>
        <taxon>Rhabditida</taxon>
        <taxon>Tylenchina</taxon>
        <taxon>Tylenchomorpha</taxon>
        <taxon>Tylenchoidea</taxon>
        <taxon>Meloidogynidae</taxon>
        <taxon>Meloidogyninae</taxon>
        <taxon>Meloidogyne</taxon>
        <taxon>Meloidogyne incognita group</taxon>
    </lineage>
</organism>
<accession>A0A915LUF6</accession>
<keyword evidence="2" id="KW-1185">Reference proteome</keyword>
<dbReference type="GO" id="GO:0005525">
    <property type="term" value="F:GTP binding"/>
    <property type="evidence" value="ECO:0007669"/>
    <property type="project" value="InterPro"/>
</dbReference>
<reference evidence="3" key="1">
    <citation type="submission" date="2022-11" db="UniProtKB">
        <authorList>
            <consortium name="WormBaseParasite"/>
        </authorList>
    </citation>
    <scope>IDENTIFICATION</scope>
</reference>
<dbReference type="AlphaFoldDB" id="A0A915LUF6"/>
<dbReference type="InterPro" id="IPR015590">
    <property type="entry name" value="Aldehyde_DH_dom"/>
</dbReference>
<dbReference type="WBParaSite" id="scaffold1945_cov206.g3924">
    <property type="protein sequence ID" value="scaffold1945_cov206.g3924"/>
    <property type="gene ID" value="scaffold1945_cov206.g3924"/>
</dbReference>
<dbReference type="InterPro" id="IPR030381">
    <property type="entry name" value="G_DYNAMIN_dom"/>
</dbReference>
<dbReference type="PANTHER" id="PTHR11699">
    <property type="entry name" value="ALDEHYDE DEHYDROGENASE-RELATED"/>
    <property type="match status" value="1"/>
</dbReference>
<dbReference type="Pfam" id="PF00171">
    <property type="entry name" value="Aldedh"/>
    <property type="match status" value="2"/>
</dbReference>
<dbReference type="Proteomes" id="UP000887561">
    <property type="component" value="Unplaced"/>
</dbReference>
<dbReference type="SUPFAM" id="SSF53720">
    <property type="entry name" value="ALDH-like"/>
    <property type="match status" value="1"/>
</dbReference>
<dbReference type="Gene3D" id="3.40.50.300">
    <property type="entry name" value="P-loop containing nucleotide triphosphate hydrolases"/>
    <property type="match status" value="1"/>
</dbReference>
<dbReference type="InterPro" id="IPR016161">
    <property type="entry name" value="Ald_DH/histidinol_DH"/>
</dbReference>
<dbReference type="Gene3D" id="3.40.605.10">
    <property type="entry name" value="Aldehyde Dehydrogenase, Chain A, domain 1"/>
    <property type="match status" value="2"/>
</dbReference>
<evidence type="ECO:0000313" key="2">
    <source>
        <dbReference type="Proteomes" id="UP000887561"/>
    </source>
</evidence>
<evidence type="ECO:0000259" key="1">
    <source>
        <dbReference type="PROSITE" id="PS51718"/>
    </source>
</evidence>
<feature type="domain" description="Dynamin-type G" evidence="1">
    <location>
        <begin position="491"/>
        <end position="615"/>
    </location>
</feature>
<protein>
    <submittedName>
        <fullName evidence="3">Dynamin-type G domain-containing protein</fullName>
    </submittedName>
</protein>
<dbReference type="SUPFAM" id="SSF52540">
    <property type="entry name" value="P-loop containing nucleoside triphosphate hydrolases"/>
    <property type="match status" value="1"/>
</dbReference>
<dbReference type="GO" id="GO:0016491">
    <property type="term" value="F:oxidoreductase activity"/>
    <property type="evidence" value="ECO:0007669"/>
    <property type="project" value="InterPro"/>
</dbReference>
<dbReference type="InterPro" id="IPR027417">
    <property type="entry name" value="P-loop_NTPase"/>
</dbReference>
<name>A0A915LUF6_MELJA</name>
<dbReference type="InterPro" id="IPR016162">
    <property type="entry name" value="Ald_DH_N"/>
</dbReference>
<dbReference type="PROSITE" id="PS51718">
    <property type="entry name" value="G_DYNAMIN_2"/>
    <property type="match status" value="1"/>
</dbReference>
<sequence length="650" mass="73977">MVRIIAKHSRKLLLTSLASRGITSTIKLPALKTAVMDVKPKFTQLFINNQWRNSQLGRTFSMFNPVTKTKIAEVQEGGTADIDLAVKAACDANKFGSDWRRLDFADRGHLLNKLASLIERDAFQLFCLQTIDNGKPCKPDYLVLSIAMYNYYAFCANKRETFGLDNFHNTQIEAEGAGFPPGVVNVVPGFEFAGKALASHPNVDKVELFGFTKDESKSGQFSEANLEKMTLELDGKHPQIMSGYPDFSRLEDYVALENFVRRAHLGLISTVRDLQDSSTAGGKQPVPFQSLRRFEIQYALEKKIYKNPFEFFSDAKKCLTNKKRKNEVLASELIYRAYSCALKHYYKEFGIFIDTHNASRYLLLFAAATTKNDLFLKWAQCVNGAANTIHRNSRLNGSIDESHIWEILSIMKDLAVTLPQIDSKEVEYELGLHLPHQEGEQKNLTRKNLKMEIDFKMSMKIVKKAEPFPDKIYGYGPFNFKYICMNFGLKEYGSVDAERSNVTDLVSSIDPTGQRTILVLTKVDLAEKNLNNPNRIKKILEGKLFPMKALGYFAVVTGTGTKESSIGDIRSYEEEFFANSKLFRDGILKATQMTTRNMSMAVADCFWRMVRESIEAQADAFRASRFNLETEWRNTFTHQRDLTRDELFEK</sequence>
<evidence type="ECO:0000313" key="3">
    <source>
        <dbReference type="WBParaSite" id="scaffold1945_cov206.g3924"/>
    </source>
</evidence>